<dbReference type="EMBL" id="QOUI01000003">
    <property type="protein sequence ID" value="RCK70249.1"/>
    <property type="molecule type" value="Genomic_DNA"/>
</dbReference>
<keyword evidence="4" id="KW-1185">Reference proteome</keyword>
<evidence type="ECO:0000256" key="2">
    <source>
        <dbReference type="SAM" id="Phobius"/>
    </source>
</evidence>
<feature type="region of interest" description="Disordered" evidence="1">
    <location>
        <begin position="1"/>
        <end position="41"/>
    </location>
</feature>
<dbReference type="PANTHER" id="PTHR34980">
    <property type="entry name" value="INNER MEMBRANE PROTEIN-RELATED-RELATED"/>
    <property type="match status" value="1"/>
</dbReference>
<dbReference type="AlphaFoldDB" id="A0A367YXJ9"/>
<keyword evidence="2" id="KW-0812">Transmembrane</keyword>
<evidence type="ECO:0000313" key="3">
    <source>
        <dbReference type="EMBL" id="RCK70249.1"/>
    </source>
</evidence>
<organism evidence="3 4">
    <name type="scientific">Desertihabitans brevis</name>
    <dbReference type="NCBI Taxonomy" id="2268447"/>
    <lineage>
        <taxon>Bacteria</taxon>
        <taxon>Bacillati</taxon>
        <taxon>Actinomycetota</taxon>
        <taxon>Actinomycetes</taxon>
        <taxon>Propionibacteriales</taxon>
        <taxon>Propionibacteriaceae</taxon>
        <taxon>Desertihabitans</taxon>
    </lineage>
</organism>
<dbReference type="GO" id="GO:0005886">
    <property type="term" value="C:plasma membrane"/>
    <property type="evidence" value="ECO:0007669"/>
    <property type="project" value="TreeGrafter"/>
</dbReference>
<comment type="caution">
    <text evidence="3">The sequence shown here is derived from an EMBL/GenBank/DDBJ whole genome shotgun (WGS) entry which is preliminary data.</text>
</comment>
<sequence>MTQPQYDPQASGPSQGVPSQPYGQPNPYGQPAPYGQGPSSGDPLTQPLYGASFGQAIGRFFKKYAQFNGRASRSEFLWATLFNVIVVAVLYVIAIAIVAATAGSASDPSQVSSGAGAGLGIIGLIIGLYGLAIIVPSIALQVRRLHDTGQSGFLVLLNLIPSIGGLIVFIMCCLPTSPNGDRYNV</sequence>
<evidence type="ECO:0000256" key="1">
    <source>
        <dbReference type="SAM" id="MobiDB-lite"/>
    </source>
</evidence>
<proteinExistence type="predicted"/>
<protein>
    <submittedName>
        <fullName evidence="3">DUF805 domain-containing protein</fullName>
    </submittedName>
</protein>
<feature type="transmembrane region" description="Helical" evidence="2">
    <location>
        <begin position="119"/>
        <end position="140"/>
    </location>
</feature>
<feature type="transmembrane region" description="Helical" evidence="2">
    <location>
        <begin position="152"/>
        <end position="177"/>
    </location>
</feature>
<dbReference type="RefSeq" id="WP_114125791.1">
    <property type="nucleotide sequence ID" value="NZ_QOUI01000003.1"/>
</dbReference>
<keyword evidence="2" id="KW-0472">Membrane</keyword>
<dbReference type="Pfam" id="PF05656">
    <property type="entry name" value="DUF805"/>
    <property type="match status" value="1"/>
</dbReference>
<dbReference type="PANTHER" id="PTHR34980:SF2">
    <property type="entry name" value="INNER MEMBRANE PROTEIN YHAH-RELATED"/>
    <property type="match status" value="1"/>
</dbReference>
<feature type="compositionally biased region" description="Polar residues" evidence="1">
    <location>
        <begin position="1"/>
        <end position="17"/>
    </location>
</feature>
<name>A0A367YXJ9_9ACTN</name>
<reference evidence="3 4" key="1">
    <citation type="submission" date="2018-07" db="EMBL/GenBank/DDBJ databases">
        <title>Desertimonas flava gen. nov. sp. nov.</title>
        <authorList>
            <person name="Liu S."/>
        </authorList>
    </citation>
    <scope>NUCLEOTIDE SEQUENCE [LARGE SCALE GENOMIC DNA]</scope>
    <source>
        <strain evidence="3 4">16Sb5-5</strain>
    </source>
</reference>
<keyword evidence="2" id="KW-1133">Transmembrane helix</keyword>
<feature type="transmembrane region" description="Helical" evidence="2">
    <location>
        <begin position="76"/>
        <end position="99"/>
    </location>
</feature>
<feature type="compositionally biased region" description="Low complexity" evidence="1">
    <location>
        <begin position="18"/>
        <end position="41"/>
    </location>
</feature>
<dbReference type="InterPro" id="IPR008523">
    <property type="entry name" value="DUF805"/>
</dbReference>
<gene>
    <name evidence="3" type="ORF">DT076_06175</name>
</gene>
<dbReference type="Proteomes" id="UP000252770">
    <property type="component" value="Unassembled WGS sequence"/>
</dbReference>
<accession>A0A367YXJ9</accession>
<evidence type="ECO:0000313" key="4">
    <source>
        <dbReference type="Proteomes" id="UP000252770"/>
    </source>
</evidence>